<sequence length="138" mass="15225">MRGGETFMNEFDALIAEAGRRGYLWHQFRPDRYGPEVLAGVLRWGGVSDVVVLTDEWGTHAYRTPGGDGEDVFAPGRVHWWYGCNAGAANVSMVWILRALLTLPTPDEWLPPLVDAPAGTGVSGARVPVLVSRRECFR</sequence>
<name>A0A7Z0WFY9_9PSEU</name>
<dbReference type="Proteomes" id="UP000185696">
    <property type="component" value="Unassembled WGS sequence"/>
</dbReference>
<gene>
    <name evidence="1" type="ORF">BLA60_34390</name>
</gene>
<protein>
    <submittedName>
        <fullName evidence="1">Uncharacterized protein</fullName>
    </submittedName>
</protein>
<organism evidence="1 2">
    <name type="scientific">Actinophytocola xinjiangensis</name>
    <dbReference type="NCBI Taxonomy" id="485602"/>
    <lineage>
        <taxon>Bacteria</taxon>
        <taxon>Bacillati</taxon>
        <taxon>Actinomycetota</taxon>
        <taxon>Actinomycetes</taxon>
        <taxon>Pseudonocardiales</taxon>
        <taxon>Pseudonocardiaceae</taxon>
    </lineage>
</organism>
<accession>A0A7Z0WFY9</accession>
<reference evidence="1 2" key="1">
    <citation type="submission" date="2016-12" db="EMBL/GenBank/DDBJ databases">
        <title>The draft genome sequence of Actinophytocola xinjiangensis.</title>
        <authorList>
            <person name="Wang W."/>
            <person name="Yuan L."/>
        </authorList>
    </citation>
    <scope>NUCLEOTIDE SEQUENCE [LARGE SCALE GENOMIC DNA]</scope>
    <source>
        <strain evidence="1 2">CGMCC 4.4663</strain>
    </source>
</reference>
<keyword evidence="2" id="KW-1185">Reference proteome</keyword>
<evidence type="ECO:0000313" key="1">
    <source>
        <dbReference type="EMBL" id="OLF05872.1"/>
    </source>
</evidence>
<comment type="caution">
    <text evidence="1">The sequence shown here is derived from an EMBL/GenBank/DDBJ whole genome shotgun (WGS) entry which is preliminary data.</text>
</comment>
<proteinExistence type="predicted"/>
<dbReference type="EMBL" id="MSIF01000025">
    <property type="protein sequence ID" value="OLF05872.1"/>
    <property type="molecule type" value="Genomic_DNA"/>
</dbReference>
<dbReference type="AlphaFoldDB" id="A0A7Z0WFY9"/>
<evidence type="ECO:0000313" key="2">
    <source>
        <dbReference type="Proteomes" id="UP000185696"/>
    </source>
</evidence>